<sequence>MVRSDTVIGAPRVSGSRARVSSVLGVTGMTRGRCIATMMNTLERIKGVDSVDVDLNPGGTSVVTVISATDLDPDAVGAEIDAAGFTLVSGPISAS</sequence>
<comment type="caution">
    <text evidence="2">The sequence shown here is derived from an EMBL/GenBank/DDBJ whole genome shotgun (WGS) entry which is preliminary data.</text>
</comment>
<dbReference type="SUPFAM" id="SSF55008">
    <property type="entry name" value="HMA, heavy metal-associated domain"/>
    <property type="match status" value="1"/>
</dbReference>
<feature type="domain" description="HMA" evidence="1">
    <location>
        <begin position="20"/>
        <end position="88"/>
    </location>
</feature>
<organism evidence="2 3">
    <name type="scientific">Mycetocola zhujimingii</name>
    <dbReference type="NCBI Taxonomy" id="2079792"/>
    <lineage>
        <taxon>Bacteria</taxon>
        <taxon>Bacillati</taxon>
        <taxon>Actinomycetota</taxon>
        <taxon>Actinomycetes</taxon>
        <taxon>Micrococcales</taxon>
        <taxon>Microbacteriaceae</taxon>
        <taxon>Mycetocola</taxon>
    </lineage>
</organism>
<reference evidence="3" key="1">
    <citation type="submission" date="2018-04" db="EMBL/GenBank/DDBJ databases">
        <authorList>
            <person name="Liu S."/>
            <person name="Wang Z."/>
            <person name="Li J."/>
        </authorList>
    </citation>
    <scope>NUCLEOTIDE SEQUENCE [LARGE SCALE GENOMIC DNA]</scope>
    <source>
        <strain evidence="3">622</strain>
    </source>
</reference>
<proteinExistence type="predicted"/>
<dbReference type="PROSITE" id="PS50846">
    <property type="entry name" value="HMA_2"/>
    <property type="match status" value="1"/>
</dbReference>
<dbReference type="EMBL" id="QEFB01000004">
    <property type="protein sequence ID" value="PWC07566.1"/>
    <property type="molecule type" value="Genomic_DNA"/>
</dbReference>
<protein>
    <submittedName>
        <fullName evidence="2">Heavy metal transporter</fullName>
    </submittedName>
</protein>
<dbReference type="Proteomes" id="UP000244962">
    <property type="component" value="Unassembled WGS sequence"/>
</dbReference>
<keyword evidence="3" id="KW-1185">Reference proteome</keyword>
<dbReference type="CDD" id="cd00371">
    <property type="entry name" value="HMA"/>
    <property type="match status" value="1"/>
</dbReference>
<dbReference type="GO" id="GO:0046872">
    <property type="term" value="F:metal ion binding"/>
    <property type="evidence" value="ECO:0007669"/>
    <property type="project" value="InterPro"/>
</dbReference>
<dbReference type="Gene3D" id="3.30.70.100">
    <property type="match status" value="1"/>
</dbReference>
<dbReference type="InterPro" id="IPR036163">
    <property type="entry name" value="HMA_dom_sf"/>
</dbReference>
<dbReference type="AlphaFoldDB" id="A0A2U1TFB7"/>
<evidence type="ECO:0000313" key="3">
    <source>
        <dbReference type="Proteomes" id="UP000244962"/>
    </source>
</evidence>
<evidence type="ECO:0000313" key="2">
    <source>
        <dbReference type="EMBL" id="PWC07566.1"/>
    </source>
</evidence>
<dbReference type="Pfam" id="PF00403">
    <property type="entry name" value="HMA"/>
    <property type="match status" value="1"/>
</dbReference>
<dbReference type="InterPro" id="IPR006121">
    <property type="entry name" value="HMA_dom"/>
</dbReference>
<evidence type="ECO:0000259" key="1">
    <source>
        <dbReference type="PROSITE" id="PS50846"/>
    </source>
</evidence>
<gene>
    <name evidence="2" type="ORF">DF223_05895</name>
</gene>
<name>A0A2U1TFB7_9MICO</name>
<accession>A0A2U1TFB7</accession>